<keyword evidence="4" id="KW-0539">Nucleus</keyword>
<dbReference type="GO" id="GO:0006281">
    <property type="term" value="P:DNA repair"/>
    <property type="evidence" value="ECO:0007669"/>
    <property type="project" value="UniProtKB-KW"/>
</dbReference>
<evidence type="ECO:0000313" key="6">
    <source>
        <dbReference type="Proteomes" id="UP001168098"/>
    </source>
</evidence>
<dbReference type="PANTHER" id="PTHR12663:SF3">
    <property type="entry name" value="SISTER CHROMATID COHESION PROTEIN PDS5 HOMOLOG C"/>
    <property type="match status" value="1"/>
</dbReference>
<keyword evidence="2" id="KW-0227">DNA damage</keyword>
<dbReference type="GO" id="GO:0000785">
    <property type="term" value="C:chromatin"/>
    <property type="evidence" value="ECO:0007669"/>
    <property type="project" value="TreeGrafter"/>
</dbReference>
<name>A0AA38ZQ79_VITRO</name>
<sequence length="138" mass="15302">MSTKIALSPLMEALVADQILKHGNGGVKVSAVACISEITRITAPDAPYDDNQMTSMICNDASQTKNGTIIDGNPLNRLDQHSTKKLLVETTDKPVNIPQKRSWKPYFLVNPEEGYDYCWIGKRKRANPRKIITEASSI</sequence>
<dbReference type="Pfam" id="PF20168">
    <property type="entry name" value="PDS5"/>
    <property type="match status" value="1"/>
</dbReference>
<evidence type="ECO:0000256" key="4">
    <source>
        <dbReference type="ARBA" id="ARBA00023242"/>
    </source>
</evidence>
<keyword evidence="6" id="KW-1185">Reference proteome</keyword>
<evidence type="ECO:0000256" key="2">
    <source>
        <dbReference type="ARBA" id="ARBA00022763"/>
    </source>
</evidence>
<dbReference type="AlphaFoldDB" id="A0AA38ZQ79"/>
<evidence type="ECO:0000256" key="1">
    <source>
        <dbReference type="ARBA" id="ARBA00004123"/>
    </source>
</evidence>
<dbReference type="Proteomes" id="UP001168098">
    <property type="component" value="Unassembled WGS sequence"/>
</dbReference>
<keyword evidence="3" id="KW-0234">DNA repair</keyword>
<proteinExistence type="predicted"/>
<dbReference type="PANTHER" id="PTHR12663">
    <property type="entry name" value="ANDROGEN INDUCED INHIBITOR OF PROLIFERATION AS3 / PDS5-RELATED"/>
    <property type="match status" value="1"/>
</dbReference>
<comment type="caution">
    <text evidence="5">The sequence shown here is derived from an EMBL/GenBank/DDBJ whole genome shotgun (WGS) entry which is preliminary data.</text>
</comment>
<dbReference type="InterPro" id="IPR039776">
    <property type="entry name" value="Pds5"/>
</dbReference>
<dbReference type="GO" id="GO:0007064">
    <property type="term" value="P:mitotic sister chromatid cohesion"/>
    <property type="evidence" value="ECO:0007669"/>
    <property type="project" value="InterPro"/>
</dbReference>
<gene>
    <name evidence="5" type="ORF">PVL29_011867</name>
</gene>
<dbReference type="GO" id="GO:0005634">
    <property type="term" value="C:nucleus"/>
    <property type="evidence" value="ECO:0007669"/>
    <property type="project" value="UniProtKB-SubCell"/>
</dbReference>
<comment type="subcellular location">
    <subcellularLocation>
        <location evidence="1">Nucleus</location>
    </subcellularLocation>
</comment>
<dbReference type="EMBL" id="JARBHA010000009">
    <property type="protein sequence ID" value="KAJ9692945.1"/>
    <property type="molecule type" value="Genomic_DNA"/>
</dbReference>
<organism evidence="5 6">
    <name type="scientific">Vitis rotundifolia</name>
    <name type="common">Muscadine grape</name>
    <dbReference type="NCBI Taxonomy" id="103349"/>
    <lineage>
        <taxon>Eukaryota</taxon>
        <taxon>Viridiplantae</taxon>
        <taxon>Streptophyta</taxon>
        <taxon>Embryophyta</taxon>
        <taxon>Tracheophyta</taxon>
        <taxon>Spermatophyta</taxon>
        <taxon>Magnoliopsida</taxon>
        <taxon>eudicotyledons</taxon>
        <taxon>Gunneridae</taxon>
        <taxon>Pentapetalae</taxon>
        <taxon>rosids</taxon>
        <taxon>Vitales</taxon>
        <taxon>Vitaceae</taxon>
        <taxon>Viteae</taxon>
        <taxon>Vitis</taxon>
    </lineage>
</organism>
<evidence type="ECO:0000256" key="3">
    <source>
        <dbReference type="ARBA" id="ARBA00023204"/>
    </source>
</evidence>
<reference evidence="5 6" key="1">
    <citation type="journal article" date="2023" name="BMC Biotechnol.">
        <title>Vitis rotundifolia cv Carlos genome sequencing.</title>
        <authorList>
            <person name="Huff M."/>
            <person name="Hulse-Kemp A."/>
            <person name="Scheffler B."/>
            <person name="Youngblood R."/>
            <person name="Simpson S."/>
            <person name="Babiker E."/>
            <person name="Staton M."/>
        </authorList>
    </citation>
    <scope>NUCLEOTIDE SEQUENCE [LARGE SCALE GENOMIC DNA]</scope>
    <source>
        <tissue evidence="5">Leaf</tissue>
    </source>
</reference>
<protein>
    <submittedName>
        <fullName evidence="5">Uncharacterized protein</fullName>
    </submittedName>
</protein>
<accession>A0AA38ZQ79</accession>
<evidence type="ECO:0000313" key="5">
    <source>
        <dbReference type="EMBL" id="KAJ9692945.1"/>
    </source>
</evidence>